<dbReference type="AlphaFoldDB" id="A0A7R9D3V0"/>
<evidence type="ECO:0000256" key="1">
    <source>
        <dbReference type="SAM" id="MobiDB-lite"/>
    </source>
</evidence>
<dbReference type="EMBL" id="OC320237">
    <property type="protein sequence ID" value="CAD7407590.1"/>
    <property type="molecule type" value="Genomic_DNA"/>
</dbReference>
<gene>
    <name evidence="2" type="ORF">TCEB3V08_LOCUS9093</name>
</gene>
<proteinExistence type="predicted"/>
<protein>
    <submittedName>
        <fullName evidence="2">Uncharacterized protein</fullName>
    </submittedName>
</protein>
<feature type="compositionally biased region" description="Polar residues" evidence="1">
    <location>
        <begin position="148"/>
        <end position="158"/>
    </location>
</feature>
<organism evidence="2">
    <name type="scientific">Timema cristinae</name>
    <name type="common">Walking stick</name>
    <dbReference type="NCBI Taxonomy" id="61476"/>
    <lineage>
        <taxon>Eukaryota</taxon>
        <taxon>Metazoa</taxon>
        <taxon>Ecdysozoa</taxon>
        <taxon>Arthropoda</taxon>
        <taxon>Hexapoda</taxon>
        <taxon>Insecta</taxon>
        <taxon>Pterygota</taxon>
        <taxon>Neoptera</taxon>
        <taxon>Polyneoptera</taxon>
        <taxon>Phasmatodea</taxon>
        <taxon>Timematodea</taxon>
        <taxon>Timematoidea</taxon>
        <taxon>Timematidae</taxon>
        <taxon>Timema</taxon>
    </lineage>
</organism>
<accession>A0A7R9D3V0</accession>
<feature type="region of interest" description="Disordered" evidence="1">
    <location>
        <begin position="91"/>
        <end position="158"/>
    </location>
</feature>
<reference evidence="2" key="1">
    <citation type="submission" date="2020-11" db="EMBL/GenBank/DDBJ databases">
        <authorList>
            <person name="Tran Van P."/>
        </authorList>
    </citation>
    <scope>NUCLEOTIDE SEQUENCE</scope>
</reference>
<name>A0A7R9D3V0_TIMCR</name>
<evidence type="ECO:0000313" key="2">
    <source>
        <dbReference type="EMBL" id="CAD7407590.1"/>
    </source>
</evidence>
<feature type="compositionally biased region" description="Polar residues" evidence="1">
    <location>
        <begin position="109"/>
        <end position="141"/>
    </location>
</feature>
<sequence length="194" mass="21173">MSAALSHFLDVRLGFTGQERKNVCRPVSPLQSNKPKIGLFLQYHRDVQQSEKSSDLAACVSDLDVCSSPLPLSAAFAVRKEPPSWHIADTAEHPSMFQPPPPGPKPTGCFSSRATASSSVDQGSESNKMGKSTTTTLTQSHRPGYERINNNTSGHIISPRTTARFEPSIKIRPLETAAMRNANPTTMIREEMPV</sequence>